<name>A0ACB9SS12_HOLOL</name>
<comment type="caution">
    <text evidence="1">The sequence shown here is derived from an EMBL/GenBank/DDBJ whole genome shotgun (WGS) entry which is preliminary data.</text>
</comment>
<sequence length="319" mass="35817">MTATTTSIQNQLRKDFEFLNHVKYEHLVAGLSGGLVSTLCLHPLDVIKIRFAVHDGRTDLTPKYSGITNAFATIYTKEGYRGFYRGCTPNCVGAASSWGLYFLFYNAIKTFIQKGNTQLPLGPGQHLLAATQAGAFTLLLTNPVWVVKTRLCLQYSYMDTTKHIYSGMYDCLVKIYTQDGIRGYYKGFLPGLFGVSHGAIQFMVYEEMKNRYNKYRGTSITSKLGTVEYLSFAAISKLIAAATTYPYQVIRARLQNQHHSYSGAFDCISQTWNYEGGRGFYKGLGTNLLRVTPATMITFITYENISHFLLKQSRELPAG</sequence>
<keyword evidence="2" id="KW-1185">Reference proteome</keyword>
<accession>A0ACB9SS12</accession>
<evidence type="ECO:0000313" key="2">
    <source>
        <dbReference type="Proteomes" id="UP001056778"/>
    </source>
</evidence>
<dbReference type="Proteomes" id="UP001056778">
    <property type="component" value="Chromosome 7"/>
</dbReference>
<proteinExistence type="predicted"/>
<reference evidence="1" key="1">
    <citation type="submission" date="2022-04" db="EMBL/GenBank/DDBJ databases">
        <title>Chromosome-scale genome assembly of Holotrichia oblita Faldermann.</title>
        <authorList>
            <person name="Rongchong L."/>
        </authorList>
    </citation>
    <scope>NUCLEOTIDE SEQUENCE</scope>
    <source>
        <strain evidence="1">81SQS9</strain>
    </source>
</reference>
<organism evidence="1 2">
    <name type="scientific">Holotrichia oblita</name>
    <name type="common">Chafer beetle</name>
    <dbReference type="NCBI Taxonomy" id="644536"/>
    <lineage>
        <taxon>Eukaryota</taxon>
        <taxon>Metazoa</taxon>
        <taxon>Ecdysozoa</taxon>
        <taxon>Arthropoda</taxon>
        <taxon>Hexapoda</taxon>
        <taxon>Insecta</taxon>
        <taxon>Pterygota</taxon>
        <taxon>Neoptera</taxon>
        <taxon>Endopterygota</taxon>
        <taxon>Coleoptera</taxon>
        <taxon>Polyphaga</taxon>
        <taxon>Scarabaeiformia</taxon>
        <taxon>Scarabaeidae</taxon>
        <taxon>Melolonthinae</taxon>
        <taxon>Holotrichia</taxon>
    </lineage>
</organism>
<dbReference type="EMBL" id="CM043021">
    <property type="protein sequence ID" value="KAI4457386.1"/>
    <property type="molecule type" value="Genomic_DNA"/>
</dbReference>
<evidence type="ECO:0000313" key="1">
    <source>
        <dbReference type="EMBL" id="KAI4457386.1"/>
    </source>
</evidence>
<gene>
    <name evidence="1" type="ORF">MML48_7g00002067</name>
</gene>
<protein>
    <submittedName>
        <fullName evidence="1">Mitochondrial nicotinamide adenine dinucleotide transporter 1-related-related</fullName>
    </submittedName>
</protein>